<feature type="compositionally biased region" description="Basic residues" evidence="1">
    <location>
        <begin position="49"/>
        <end position="58"/>
    </location>
</feature>
<dbReference type="OrthoDB" id="1671977at2759"/>
<evidence type="ECO:0000313" key="2">
    <source>
        <dbReference type="Proteomes" id="UP000694853"/>
    </source>
</evidence>
<organism evidence="2 3">
    <name type="scientific">Abrus precatorius</name>
    <name type="common">Indian licorice</name>
    <name type="synonym">Glycine abrus</name>
    <dbReference type="NCBI Taxonomy" id="3816"/>
    <lineage>
        <taxon>Eukaryota</taxon>
        <taxon>Viridiplantae</taxon>
        <taxon>Streptophyta</taxon>
        <taxon>Embryophyta</taxon>
        <taxon>Tracheophyta</taxon>
        <taxon>Spermatophyta</taxon>
        <taxon>Magnoliopsida</taxon>
        <taxon>eudicotyledons</taxon>
        <taxon>Gunneridae</taxon>
        <taxon>Pentapetalae</taxon>
        <taxon>rosids</taxon>
        <taxon>fabids</taxon>
        <taxon>Fabales</taxon>
        <taxon>Fabaceae</taxon>
        <taxon>Papilionoideae</taxon>
        <taxon>50 kb inversion clade</taxon>
        <taxon>NPAAA clade</taxon>
        <taxon>indigoferoid/millettioid clade</taxon>
        <taxon>Abreae</taxon>
        <taxon>Abrus</taxon>
    </lineage>
</organism>
<dbReference type="KEGG" id="aprc:113847726"/>
<evidence type="ECO:0000313" key="3">
    <source>
        <dbReference type="RefSeq" id="XP_027332780.1"/>
    </source>
</evidence>
<reference evidence="2" key="1">
    <citation type="journal article" date="2019" name="Toxins">
        <title>Detection of Abrin-Like and Prepropulchellin-Like Toxin Genes and Transcripts Using Whole Genome Sequencing and Full-Length Transcript Sequencing of Abrus precatorius.</title>
        <authorList>
            <person name="Hovde B.T."/>
            <person name="Daligault H.E."/>
            <person name="Hanschen E.R."/>
            <person name="Kunde Y.A."/>
            <person name="Johnson M.B."/>
            <person name="Starkenburg S.R."/>
            <person name="Johnson S.L."/>
        </authorList>
    </citation>
    <scope>NUCLEOTIDE SEQUENCE [LARGE SCALE GENOMIC DNA]</scope>
</reference>
<gene>
    <name evidence="3" type="primary">LOC113847726</name>
</gene>
<dbReference type="PANTHER" id="PTHR38371">
    <property type="entry name" value="RHO GTPASE-ACTIVATING PROTEIN"/>
    <property type="match status" value="1"/>
</dbReference>
<name>A0A8B8JMT9_ABRPR</name>
<evidence type="ECO:0000256" key="1">
    <source>
        <dbReference type="SAM" id="MobiDB-lite"/>
    </source>
</evidence>
<feature type="compositionally biased region" description="Basic residues" evidence="1">
    <location>
        <begin position="480"/>
        <end position="496"/>
    </location>
</feature>
<dbReference type="PANTHER" id="PTHR38371:SF1">
    <property type="entry name" value="RHO GTPASE-ACTIVATING PROTEIN"/>
    <property type="match status" value="1"/>
</dbReference>
<feature type="compositionally biased region" description="Low complexity" evidence="1">
    <location>
        <begin position="401"/>
        <end position="415"/>
    </location>
</feature>
<sequence length="496" mass="54898">MADSEIPSFSLGLDLALDTPSHSPINPPPSPTPQVSDSDPETGPDPPRRILKRLRRGPLKQPDPTPSVDADDDIEEFSSQDNLDQVHASWNRSVCSSSKVSLNGSGVLTPHPLSNSRERERKRKHASDISASSRLENDRNDFVFPKLTTSPLRRFQLIDSDSEDSLGEDVKVSDKEVACNRSNPLSSSFEQIRRTALDANQDQDLWKDFSPVKNVSVPTPAFNELCEEYFRSANGKEAKKSRVDVSESHNEGYPGVNSSCQRDQQLWESADPLIPAHRYFFHEDPRIRHLVCSRLHNFYPLGVVNRVNQQPNVSHIDYMGQFSNGGGSKVQGVQTGYVNNSTKGKNKSNNLIGEETFNASGGWVDPKIVSFSHGESSRKKATKRNSAKNNVSKSKNKTNKSNKSNSANVSPASANWVEPKSCTSTPKDAGKRRVQASGQSAGHWYTSPEGRKVYVNKSGQELTGRGAYRQYRKESGAGFKKSKKKTGAKKTNVKRK</sequence>
<keyword evidence="2" id="KW-1185">Reference proteome</keyword>
<dbReference type="Proteomes" id="UP000694853">
    <property type="component" value="Unplaced"/>
</dbReference>
<dbReference type="AlphaFoldDB" id="A0A8B8JMT9"/>
<feature type="region of interest" description="Disordered" evidence="1">
    <location>
        <begin position="372"/>
        <end position="496"/>
    </location>
</feature>
<feature type="compositionally biased region" description="Polar residues" evidence="1">
    <location>
        <begin position="97"/>
        <end position="106"/>
    </location>
</feature>
<dbReference type="RefSeq" id="XP_027332780.1">
    <property type="nucleotide sequence ID" value="XM_027476979.1"/>
</dbReference>
<reference evidence="3" key="2">
    <citation type="submission" date="2025-08" db="UniProtKB">
        <authorList>
            <consortium name="RefSeq"/>
        </authorList>
    </citation>
    <scope>IDENTIFICATION</scope>
    <source>
        <tissue evidence="3">Young leaves</tissue>
    </source>
</reference>
<accession>A0A8B8JMT9</accession>
<dbReference type="GeneID" id="113847726"/>
<feature type="region of interest" description="Disordered" evidence="1">
    <location>
        <begin position="97"/>
        <end position="132"/>
    </location>
</feature>
<feature type="region of interest" description="Disordered" evidence="1">
    <location>
        <begin position="1"/>
        <end position="77"/>
    </location>
</feature>
<protein>
    <submittedName>
        <fullName evidence="3">Uncharacterized protein LOC113847726</fullName>
    </submittedName>
</protein>
<proteinExistence type="predicted"/>